<protein>
    <submittedName>
        <fullName evidence="1">Uncharacterized protein</fullName>
    </submittedName>
</protein>
<sequence>MKRRCGSFAREYQSLLTHFNLWREVMGSLEKMSRATSLGSLSIEESQLL</sequence>
<proteinExistence type="predicted"/>
<keyword evidence="2" id="KW-1185">Reference proteome</keyword>
<dbReference type="Proteomes" id="UP001417504">
    <property type="component" value="Unassembled WGS sequence"/>
</dbReference>
<comment type="caution">
    <text evidence="1">The sequence shown here is derived from an EMBL/GenBank/DDBJ whole genome shotgun (WGS) entry which is preliminary data.</text>
</comment>
<evidence type="ECO:0000313" key="2">
    <source>
        <dbReference type="Proteomes" id="UP001417504"/>
    </source>
</evidence>
<organism evidence="1 2">
    <name type="scientific">Stephania japonica</name>
    <dbReference type="NCBI Taxonomy" id="461633"/>
    <lineage>
        <taxon>Eukaryota</taxon>
        <taxon>Viridiplantae</taxon>
        <taxon>Streptophyta</taxon>
        <taxon>Embryophyta</taxon>
        <taxon>Tracheophyta</taxon>
        <taxon>Spermatophyta</taxon>
        <taxon>Magnoliopsida</taxon>
        <taxon>Ranunculales</taxon>
        <taxon>Menispermaceae</taxon>
        <taxon>Menispermoideae</taxon>
        <taxon>Cissampelideae</taxon>
        <taxon>Stephania</taxon>
    </lineage>
</organism>
<dbReference type="EMBL" id="JBBNAE010000011">
    <property type="protein sequence ID" value="KAK9084696.1"/>
    <property type="molecule type" value="Genomic_DNA"/>
</dbReference>
<dbReference type="AlphaFoldDB" id="A0AAP0E175"/>
<gene>
    <name evidence="1" type="ORF">Sjap_025107</name>
</gene>
<reference evidence="1 2" key="1">
    <citation type="submission" date="2024-01" db="EMBL/GenBank/DDBJ databases">
        <title>Genome assemblies of Stephania.</title>
        <authorList>
            <person name="Yang L."/>
        </authorList>
    </citation>
    <scope>NUCLEOTIDE SEQUENCE [LARGE SCALE GENOMIC DNA]</scope>
    <source>
        <strain evidence="1">QJT</strain>
        <tissue evidence="1">Leaf</tissue>
    </source>
</reference>
<name>A0AAP0E175_9MAGN</name>
<evidence type="ECO:0000313" key="1">
    <source>
        <dbReference type="EMBL" id="KAK9084696.1"/>
    </source>
</evidence>
<accession>A0AAP0E175</accession>